<dbReference type="PANTHER" id="PTHR47510">
    <property type="entry name" value="REVERSE TRANSCRIPTASE DOMAIN-CONTAINING PROTEIN"/>
    <property type="match status" value="1"/>
</dbReference>
<accession>A0A7D9E8U3</accession>
<comment type="caution">
    <text evidence="1">The sequence shown here is derived from an EMBL/GenBank/DDBJ whole genome shotgun (WGS) entry which is preliminary data.</text>
</comment>
<dbReference type="EMBL" id="CACRXK020004757">
    <property type="protein sequence ID" value="CAB4003891.1"/>
    <property type="molecule type" value="Genomic_DNA"/>
</dbReference>
<dbReference type="InterPro" id="IPR043502">
    <property type="entry name" value="DNA/RNA_pol_sf"/>
</dbReference>
<organism evidence="1 2">
    <name type="scientific">Paramuricea clavata</name>
    <name type="common">Red gorgonian</name>
    <name type="synonym">Violescent sea-whip</name>
    <dbReference type="NCBI Taxonomy" id="317549"/>
    <lineage>
        <taxon>Eukaryota</taxon>
        <taxon>Metazoa</taxon>
        <taxon>Cnidaria</taxon>
        <taxon>Anthozoa</taxon>
        <taxon>Octocorallia</taxon>
        <taxon>Malacalcyonacea</taxon>
        <taxon>Plexauridae</taxon>
        <taxon>Paramuricea</taxon>
    </lineage>
</organism>
<dbReference type="AlphaFoldDB" id="A0A7D9E8U3"/>
<reference evidence="1" key="1">
    <citation type="submission" date="2020-04" db="EMBL/GenBank/DDBJ databases">
        <authorList>
            <person name="Alioto T."/>
            <person name="Alioto T."/>
            <person name="Gomez Garrido J."/>
        </authorList>
    </citation>
    <scope>NUCLEOTIDE SEQUENCE</scope>
    <source>
        <strain evidence="1">A484AB</strain>
    </source>
</reference>
<dbReference type="PROSITE" id="PS50878">
    <property type="entry name" value="RT_POL"/>
    <property type="match status" value="1"/>
</dbReference>
<dbReference type="InterPro" id="IPR000477">
    <property type="entry name" value="RT_dom"/>
</dbReference>
<proteinExistence type="predicted"/>
<dbReference type="PANTHER" id="PTHR47510:SF3">
    <property type="entry name" value="ENDO_EXONUCLEASE_PHOSPHATASE DOMAIN-CONTAINING PROTEIN"/>
    <property type="match status" value="1"/>
</dbReference>
<dbReference type="SUPFAM" id="SSF56672">
    <property type="entry name" value="DNA/RNA polymerases"/>
    <property type="match status" value="1"/>
</dbReference>
<evidence type="ECO:0000313" key="1">
    <source>
        <dbReference type="EMBL" id="CAB4003891.1"/>
    </source>
</evidence>
<dbReference type="OrthoDB" id="411173at2759"/>
<evidence type="ECO:0000313" key="2">
    <source>
        <dbReference type="Proteomes" id="UP001152795"/>
    </source>
</evidence>
<keyword evidence="2" id="KW-1185">Reference proteome</keyword>
<dbReference type="Proteomes" id="UP001152795">
    <property type="component" value="Unassembled WGS sequence"/>
</dbReference>
<name>A0A7D9E8U3_PARCT</name>
<gene>
    <name evidence="1" type="ORF">PACLA_8A003530</name>
</gene>
<dbReference type="Pfam" id="PF00078">
    <property type="entry name" value="RVT_1"/>
    <property type="match status" value="1"/>
</dbReference>
<sequence>MRWLLNFVKLYGLNLKRKQAMRTNDEETITRLQNQINRLIHSHQVNAVKNEKNGSKKWWSKVNSMTGRKGNTLPVSSIIEPSVINTYFQGINTDPEYTAPQLLSIPKDTRIPSLSLDMVHNFLRKVKRTTSGPDDIPYWFWKTYAVILTPVITGIFNTSVKSGKTPNVWKRADVIPSPKENSISSCSQLRPISLTDIIMRLFEKCIKVKLPIHLDEGAKSVRVISFDFSKAFDSVPHDILFNKIKKIPINPYIINWMIDFLNNRRQRVKVDGVTTEFLDNRGVPQVTVLGPVMFTIMVNDIKVVNLSNGLSKFADDIAIIVPVYDYEDSAGDEVENMKLWSNENRMSLNMEKTYEMIVRGKMSTPLPDHIPSIKRKEWLKLLGVTMEDIPGKWGLFTFAAEVWGRSIVQQIRKSDIDKFVNRAYRNSYTSNRSDFKATISNRDKKLWSRIINDDKNAHNLLPSKLNRPLRRRGHDFELPIV</sequence>
<protein>
    <submittedName>
        <fullName evidence="1">Uncharacterized protein</fullName>
    </submittedName>
</protein>